<keyword evidence="3" id="KW-1185">Reference proteome</keyword>
<reference evidence="2 3" key="1">
    <citation type="submission" date="2022-05" db="EMBL/GenBank/DDBJ databases">
        <title>A multi-omics perspective on studying reproductive biology in Daphnia sinensis.</title>
        <authorList>
            <person name="Jia J."/>
        </authorList>
    </citation>
    <scope>NUCLEOTIDE SEQUENCE [LARGE SCALE GENOMIC DNA]</scope>
    <source>
        <strain evidence="2 3">WSL</strain>
    </source>
</reference>
<evidence type="ECO:0000256" key="1">
    <source>
        <dbReference type="SAM" id="SignalP"/>
    </source>
</evidence>
<dbReference type="EMBL" id="WJBH02000006">
    <property type="protein sequence ID" value="KAI9557678.1"/>
    <property type="molecule type" value="Genomic_DNA"/>
</dbReference>
<feature type="chain" id="PRO_5042090322" evidence="1">
    <location>
        <begin position="24"/>
        <end position="142"/>
    </location>
</feature>
<dbReference type="AlphaFoldDB" id="A0AAD5L8I8"/>
<gene>
    <name evidence="2" type="ORF">GHT06_017507</name>
</gene>
<protein>
    <submittedName>
        <fullName evidence="2">Uncharacterized protein</fullName>
    </submittedName>
</protein>
<dbReference type="Proteomes" id="UP000820818">
    <property type="component" value="Linkage Group LG6"/>
</dbReference>
<proteinExistence type="predicted"/>
<name>A0AAD5L8I8_9CRUS</name>
<sequence>MTNPTMICLLLAAITLLNQQVYSQRGPEFDLHHRVRRGDFYGPNGLGAGNGGLGGYGGTYGGLGLTGSSFNPVLFQGAAIAGGFAKEAYNANQASLASADGLLSGGSFGVGYYAGAIANAAAAGAAAGNKHKGGSSLSYGRR</sequence>
<feature type="signal peptide" evidence="1">
    <location>
        <begin position="1"/>
        <end position="23"/>
    </location>
</feature>
<organism evidence="2 3">
    <name type="scientific">Daphnia sinensis</name>
    <dbReference type="NCBI Taxonomy" id="1820382"/>
    <lineage>
        <taxon>Eukaryota</taxon>
        <taxon>Metazoa</taxon>
        <taxon>Ecdysozoa</taxon>
        <taxon>Arthropoda</taxon>
        <taxon>Crustacea</taxon>
        <taxon>Branchiopoda</taxon>
        <taxon>Diplostraca</taxon>
        <taxon>Cladocera</taxon>
        <taxon>Anomopoda</taxon>
        <taxon>Daphniidae</taxon>
        <taxon>Daphnia</taxon>
        <taxon>Daphnia similis group</taxon>
    </lineage>
</organism>
<evidence type="ECO:0000313" key="3">
    <source>
        <dbReference type="Proteomes" id="UP000820818"/>
    </source>
</evidence>
<accession>A0AAD5L8I8</accession>
<keyword evidence="1" id="KW-0732">Signal</keyword>
<comment type="caution">
    <text evidence="2">The sequence shown here is derived from an EMBL/GenBank/DDBJ whole genome shotgun (WGS) entry which is preliminary data.</text>
</comment>
<evidence type="ECO:0000313" key="2">
    <source>
        <dbReference type="EMBL" id="KAI9557678.1"/>
    </source>
</evidence>